<comment type="caution">
    <text evidence="1">The sequence shown here is derived from an EMBL/GenBank/DDBJ whole genome shotgun (WGS) entry which is preliminary data.</text>
</comment>
<dbReference type="AlphaFoldDB" id="A0AAD5RRZ8"/>
<protein>
    <submittedName>
        <fullName evidence="1">Uncharacterized protein</fullName>
    </submittedName>
</protein>
<dbReference type="Proteomes" id="UP001201980">
    <property type="component" value="Unassembled WGS sequence"/>
</dbReference>
<reference evidence="1" key="1">
    <citation type="submission" date="2022-07" db="EMBL/GenBank/DDBJ databases">
        <title>Draft genome sequence of Zalerion maritima ATCC 34329, a (micro)plastics degrading marine fungus.</title>
        <authorList>
            <person name="Paco A."/>
            <person name="Goncalves M.F.M."/>
            <person name="Rocha-Santos T.A.P."/>
            <person name="Alves A."/>
        </authorList>
    </citation>
    <scope>NUCLEOTIDE SEQUENCE</scope>
    <source>
        <strain evidence="1">ATCC 34329</strain>
    </source>
</reference>
<dbReference type="EMBL" id="JAKWBI020000101">
    <property type="protein sequence ID" value="KAJ2902813.1"/>
    <property type="molecule type" value="Genomic_DNA"/>
</dbReference>
<keyword evidence="2" id="KW-1185">Reference proteome</keyword>
<name>A0AAD5RRZ8_9PEZI</name>
<sequence>MASVGRAWEPKRTGAIRKQIPPDRSCWAASASRKTNRCVIKAALEERTLKLARTGAGTNTNFPKDRWVFTQRIVYVEGPREFRRGWSIGTAALYTTQWEVENRRRDAGIVACRLPVAPGRK</sequence>
<accession>A0AAD5RRZ8</accession>
<organism evidence="1 2">
    <name type="scientific">Zalerion maritima</name>
    <dbReference type="NCBI Taxonomy" id="339359"/>
    <lineage>
        <taxon>Eukaryota</taxon>
        <taxon>Fungi</taxon>
        <taxon>Dikarya</taxon>
        <taxon>Ascomycota</taxon>
        <taxon>Pezizomycotina</taxon>
        <taxon>Sordariomycetes</taxon>
        <taxon>Lulworthiomycetidae</taxon>
        <taxon>Lulworthiales</taxon>
        <taxon>Lulworthiaceae</taxon>
        <taxon>Zalerion</taxon>
    </lineage>
</organism>
<gene>
    <name evidence="1" type="ORF">MKZ38_000094</name>
</gene>
<evidence type="ECO:0000313" key="1">
    <source>
        <dbReference type="EMBL" id="KAJ2902813.1"/>
    </source>
</evidence>
<evidence type="ECO:0000313" key="2">
    <source>
        <dbReference type="Proteomes" id="UP001201980"/>
    </source>
</evidence>
<proteinExistence type="predicted"/>